<dbReference type="Pfam" id="PF13646">
    <property type="entry name" value="HEAT_2"/>
    <property type="match status" value="1"/>
</dbReference>
<dbReference type="AlphaFoldDB" id="A9GHI8"/>
<evidence type="ECO:0000256" key="1">
    <source>
        <dbReference type="SAM" id="MobiDB-lite"/>
    </source>
</evidence>
<protein>
    <recommendedName>
        <fullName evidence="4">TIGR02270 family protein</fullName>
    </recommendedName>
</protein>
<dbReference type="eggNOG" id="COG1413">
    <property type="taxonomic scope" value="Bacteria"/>
</dbReference>
<dbReference type="OrthoDB" id="8089803at2"/>
<feature type="region of interest" description="Disordered" evidence="1">
    <location>
        <begin position="307"/>
        <end position="332"/>
    </location>
</feature>
<dbReference type="InterPro" id="IPR011959">
    <property type="entry name" value="CHP02270"/>
</dbReference>
<name>A9GHI8_SORC5</name>
<dbReference type="InterPro" id="IPR016024">
    <property type="entry name" value="ARM-type_fold"/>
</dbReference>
<dbReference type="HOGENOM" id="CLU_055283_0_0_7"/>
<dbReference type="InterPro" id="IPR011989">
    <property type="entry name" value="ARM-like"/>
</dbReference>
<evidence type="ECO:0000313" key="2">
    <source>
        <dbReference type="EMBL" id="CAN99503.1"/>
    </source>
</evidence>
<dbReference type="RefSeq" id="WP_012241938.1">
    <property type="nucleotide sequence ID" value="NC_010162.1"/>
</dbReference>
<dbReference type="Proteomes" id="UP000002139">
    <property type="component" value="Chromosome"/>
</dbReference>
<reference evidence="2 3" key="1">
    <citation type="journal article" date="2007" name="Nat. Biotechnol.">
        <title>Complete genome sequence of the myxobacterium Sorangium cellulosum.</title>
        <authorList>
            <person name="Schneiker S."/>
            <person name="Perlova O."/>
            <person name="Kaiser O."/>
            <person name="Gerth K."/>
            <person name="Alici A."/>
            <person name="Altmeyer M.O."/>
            <person name="Bartels D."/>
            <person name="Bekel T."/>
            <person name="Beyer S."/>
            <person name="Bode E."/>
            <person name="Bode H.B."/>
            <person name="Bolten C.J."/>
            <person name="Choudhuri J.V."/>
            <person name="Doss S."/>
            <person name="Elnakady Y.A."/>
            <person name="Frank B."/>
            <person name="Gaigalat L."/>
            <person name="Goesmann A."/>
            <person name="Groeger C."/>
            <person name="Gross F."/>
            <person name="Jelsbak L."/>
            <person name="Jelsbak L."/>
            <person name="Kalinowski J."/>
            <person name="Kegler C."/>
            <person name="Knauber T."/>
            <person name="Konietzny S."/>
            <person name="Kopp M."/>
            <person name="Krause L."/>
            <person name="Krug D."/>
            <person name="Linke B."/>
            <person name="Mahmud T."/>
            <person name="Martinez-Arias R."/>
            <person name="McHardy A.C."/>
            <person name="Merai M."/>
            <person name="Meyer F."/>
            <person name="Mormann S."/>
            <person name="Munoz-Dorado J."/>
            <person name="Perez J."/>
            <person name="Pradella S."/>
            <person name="Rachid S."/>
            <person name="Raddatz G."/>
            <person name="Rosenau F."/>
            <person name="Rueckert C."/>
            <person name="Sasse F."/>
            <person name="Scharfe M."/>
            <person name="Schuster S.C."/>
            <person name="Suen G."/>
            <person name="Treuner-Lange A."/>
            <person name="Velicer G.J."/>
            <person name="Vorholter F.-J."/>
            <person name="Weissman K.J."/>
            <person name="Welch R.D."/>
            <person name="Wenzel S.C."/>
            <person name="Whitworth D.E."/>
            <person name="Wilhelm S."/>
            <person name="Wittmann C."/>
            <person name="Bloecker H."/>
            <person name="Puehler A."/>
            <person name="Mueller R."/>
        </authorList>
    </citation>
    <scope>NUCLEOTIDE SEQUENCE [LARGE SCALE GENOMIC DNA]</scope>
    <source>
        <strain evidence="3">So ce56</strain>
    </source>
</reference>
<proteinExistence type="predicted"/>
<evidence type="ECO:0008006" key="4">
    <source>
        <dbReference type="Google" id="ProtNLM"/>
    </source>
</evidence>
<gene>
    <name evidence="2" type="ordered locus">sce9330</name>
</gene>
<evidence type="ECO:0000313" key="3">
    <source>
        <dbReference type="Proteomes" id="UP000002139"/>
    </source>
</evidence>
<keyword evidence="3" id="KW-1185">Reference proteome</keyword>
<dbReference type="KEGG" id="scl:sce9330"/>
<accession>A9GHI8</accession>
<dbReference type="STRING" id="448385.sce9330"/>
<sequence length="413" mass="43189">MSITEDEVFAQAVDNAGFLWSQRDGAARDPRYDLKGLAEVDGRLAAQLDLLARGGRAAWDGCAAAAEEGGAGEVFAALSLALARRDQGDIAALIARGIDAPAVARGVVSALGWAAPELVKDVLPALLGAKAEPALRTIGIAASAVRRRDPGPALKEALSAEDARLRARALKALGELGYVEGLDDARRALSAEDEAVRFWAAWSAALLGEARGVDVLLEIAAGGGALAERAAGVALRRLGPHAGARWLRGLGESPGTARAAIAGVGALGDPAHVPWLIERMSAPRLARLAGGALSLITGVELVREELEGPELEEAGPSDDPEDEDVGPDPDDGLLWPDAAAVGRWWARRRGDFAAGKRHLWGRGVDLEGLNEVLRRGSQPARAAAAIERCFLRPRLGVFEVRARGEAQRAELGV</sequence>
<dbReference type="Gene3D" id="1.25.10.10">
    <property type="entry name" value="Leucine-rich Repeat Variant"/>
    <property type="match status" value="1"/>
</dbReference>
<dbReference type="EMBL" id="AM746676">
    <property type="protein sequence ID" value="CAN99503.1"/>
    <property type="molecule type" value="Genomic_DNA"/>
</dbReference>
<dbReference type="SUPFAM" id="SSF48371">
    <property type="entry name" value="ARM repeat"/>
    <property type="match status" value="1"/>
</dbReference>
<dbReference type="NCBIfam" id="TIGR02270">
    <property type="entry name" value="TIGR02270 family protein"/>
    <property type="match status" value="1"/>
</dbReference>
<organism evidence="2 3">
    <name type="scientific">Sorangium cellulosum (strain So ce56)</name>
    <name type="common">Polyangium cellulosum (strain So ce56)</name>
    <dbReference type="NCBI Taxonomy" id="448385"/>
    <lineage>
        <taxon>Bacteria</taxon>
        <taxon>Pseudomonadati</taxon>
        <taxon>Myxococcota</taxon>
        <taxon>Polyangia</taxon>
        <taxon>Polyangiales</taxon>
        <taxon>Polyangiaceae</taxon>
        <taxon>Sorangium</taxon>
    </lineage>
</organism>
<feature type="compositionally biased region" description="Acidic residues" evidence="1">
    <location>
        <begin position="307"/>
        <end position="331"/>
    </location>
</feature>